<feature type="domain" description="Major facilitator superfamily (MFS) profile" evidence="9">
    <location>
        <begin position="427"/>
        <end position="882"/>
    </location>
</feature>
<dbReference type="InterPro" id="IPR050360">
    <property type="entry name" value="MFS_Sugar_Transporters"/>
</dbReference>
<feature type="transmembrane region" description="Helical" evidence="8">
    <location>
        <begin position="729"/>
        <end position="747"/>
    </location>
</feature>
<dbReference type="PANTHER" id="PTHR48022:SF40">
    <property type="entry name" value="MAJOR FACILITATOR SUPERFAMILY (MFS) PROFILE DOMAIN-CONTAINING PROTEIN"/>
    <property type="match status" value="1"/>
</dbReference>
<feature type="transmembrane region" description="Helical" evidence="8">
    <location>
        <begin position="823"/>
        <end position="840"/>
    </location>
</feature>
<accession>A0ABR0CDK8</accession>
<feature type="compositionally biased region" description="Polar residues" evidence="7">
    <location>
        <begin position="960"/>
        <end position="974"/>
    </location>
</feature>
<feature type="compositionally biased region" description="Polar residues" evidence="7">
    <location>
        <begin position="245"/>
        <end position="255"/>
    </location>
</feature>
<evidence type="ECO:0000256" key="8">
    <source>
        <dbReference type="SAM" id="Phobius"/>
    </source>
</evidence>
<evidence type="ECO:0000313" key="10">
    <source>
        <dbReference type="EMBL" id="KAK4094390.1"/>
    </source>
</evidence>
<evidence type="ECO:0000256" key="3">
    <source>
        <dbReference type="ARBA" id="ARBA00022448"/>
    </source>
</evidence>
<feature type="transmembrane region" description="Helical" evidence="8">
    <location>
        <begin position="860"/>
        <end position="879"/>
    </location>
</feature>
<evidence type="ECO:0000256" key="6">
    <source>
        <dbReference type="ARBA" id="ARBA00023136"/>
    </source>
</evidence>
<keyword evidence="4 8" id="KW-0812">Transmembrane</keyword>
<dbReference type="NCBIfam" id="TIGR00879">
    <property type="entry name" value="SP"/>
    <property type="match status" value="1"/>
</dbReference>
<proteinExistence type="inferred from homology"/>
<comment type="subcellular location">
    <subcellularLocation>
        <location evidence="1">Membrane</location>
        <topology evidence="1">Multi-pass membrane protein</topology>
    </subcellularLocation>
</comment>
<protein>
    <recommendedName>
        <fullName evidence="9">Major facilitator superfamily (MFS) profile domain-containing protein</fullName>
    </recommendedName>
</protein>
<evidence type="ECO:0000259" key="9">
    <source>
        <dbReference type="PROSITE" id="PS50850"/>
    </source>
</evidence>
<feature type="compositionally biased region" description="Polar residues" evidence="7">
    <location>
        <begin position="932"/>
        <end position="953"/>
    </location>
</feature>
<evidence type="ECO:0000256" key="1">
    <source>
        <dbReference type="ARBA" id="ARBA00004141"/>
    </source>
</evidence>
<feature type="transmembrane region" description="Helical" evidence="8">
    <location>
        <begin position="568"/>
        <end position="590"/>
    </location>
</feature>
<dbReference type="PRINTS" id="PR00171">
    <property type="entry name" value="SUGRTRNSPORT"/>
</dbReference>
<dbReference type="PROSITE" id="PS00217">
    <property type="entry name" value="SUGAR_TRANSPORT_2"/>
    <property type="match status" value="1"/>
</dbReference>
<feature type="transmembrane region" description="Helical" evidence="8">
    <location>
        <begin position="787"/>
        <end position="811"/>
    </location>
</feature>
<dbReference type="Gene3D" id="1.20.1250.20">
    <property type="entry name" value="MFS general substrate transporter like domains"/>
    <property type="match status" value="1"/>
</dbReference>
<gene>
    <name evidence="10" type="ORF">Purlil1_995</name>
</gene>
<comment type="caution">
    <text evidence="10">The sequence shown here is derived from an EMBL/GenBank/DDBJ whole genome shotgun (WGS) entry which is preliminary data.</text>
</comment>
<dbReference type="PROSITE" id="PS50850">
    <property type="entry name" value="MFS"/>
    <property type="match status" value="1"/>
</dbReference>
<feature type="transmembrane region" description="Helical" evidence="8">
    <location>
        <begin position="538"/>
        <end position="556"/>
    </location>
</feature>
<comment type="similarity">
    <text evidence="2">Belongs to the major facilitator superfamily. Sugar transporter (TC 2.A.1.1) family.</text>
</comment>
<evidence type="ECO:0000256" key="7">
    <source>
        <dbReference type="SAM" id="MobiDB-lite"/>
    </source>
</evidence>
<dbReference type="Proteomes" id="UP001287286">
    <property type="component" value="Unassembled WGS sequence"/>
</dbReference>
<feature type="transmembrane region" description="Helical" evidence="8">
    <location>
        <begin position="512"/>
        <end position="532"/>
    </location>
</feature>
<dbReference type="EMBL" id="JAWRVI010000003">
    <property type="protein sequence ID" value="KAK4094390.1"/>
    <property type="molecule type" value="Genomic_DNA"/>
</dbReference>
<keyword evidence="11" id="KW-1185">Reference proteome</keyword>
<dbReference type="InterPro" id="IPR003663">
    <property type="entry name" value="Sugar/inositol_transpt"/>
</dbReference>
<keyword evidence="5 8" id="KW-1133">Transmembrane helix</keyword>
<organism evidence="10 11">
    <name type="scientific">Purpureocillium lilacinum</name>
    <name type="common">Paecilomyces lilacinus</name>
    <dbReference type="NCBI Taxonomy" id="33203"/>
    <lineage>
        <taxon>Eukaryota</taxon>
        <taxon>Fungi</taxon>
        <taxon>Dikarya</taxon>
        <taxon>Ascomycota</taxon>
        <taxon>Pezizomycotina</taxon>
        <taxon>Sordariomycetes</taxon>
        <taxon>Hypocreomycetidae</taxon>
        <taxon>Hypocreales</taxon>
        <taxon>Ophiocordycipitaceae</taxon>
        <taxon>Purpureocillium</taxon>
    </lineage>
</organism>
<evidence type="ECO:0000256" key="4">
    <source>
        <dbReference type="ARBA" id="ARBA00022692"/>
    </source>
</evidence>
<feature type="region of interest" description="Disordered" evidence="7">
    <location>
        <begin position="116"/>
        <end position="144"/>
    </location>
</feature>
<evidence type="ECO:0000256" key="2">
    <source>
        <dbReference type="ARBA" id="ARBA00010992"/>
    </source>
</evidence>
<dbReference type="InterPro" id="IPR005829">
    <property type="entry name" value="Sugar_transporter_CS"/>
</dbReference>
<dbReference type="Pfam" id="PF00083">
    <property type="entry name" value="Sugar_tr"/>
    <property type="match status" value="1"/>
</dbReference>
<dbReference type="InterPro" id="IPR005828">
    <property type="entry name" value="MFS_sugar_transport-like"/>
</dbReference>
<feature type="region of interest" description="Disordered" evidence="7">
    <location>
        <begin position="245"/>
        <end position="284"/>
    </location>
</feature>
<dbReference type="SUPFAM" id="SSF103473">
    <property type="entry name" value="MFS general substrate transporter"/>
    <property type="match status" value="1"/>
</dbReference>
<feature type="compositionally biased region" description="Low complexity" evidence="7">
    <location>
        <begin position="176"/>
        <end position="213"/>
    </location>
</feature>
<dbReference type="InterPro" id="IPR036259">
    <property type="entry name" value="MFS_trans_sf"/>
</dbReference>
<name>A0ABR0CDK8_PURLI</name>
<evidence type="ECO:0000313" key="11">
    <source>
        <dbReference type="Proteomes" id="UP001287286"/>
    </source>
</evidence>
<feature type="region of interest" description="Disordered" evidence="7">
    <location>
        <begin position="922"/>
        <end position="981"/>
    </location>
</feature>
<feature type="region of interest" description="Disordered" evidence="7">
    <location>
        <begin position="163"/>
        <end position="213"/>
    </location>
</feature>
<dbReference type="InterPro" id="IPR020846">
    <property type="entry name" value="MFS_dom"/>
</dbReference>
<dbReference type="PROSITE" id="PS00216">
    <property type="entry name" value="SUGAR_TRANSPORT_1"/>
    <property type="match status" value="1"/>
</dbReference>
<feature type="transmembrane region" description="Helical" evidence="8">
    <location>
        <begin position="602"/>
        <end position="621"/>
    </location>
</feature>
<feature type="transmembrane region" description="Helical" evidence="8">
    <location>
        <begin position="481"/>
        <end position="500"/>
    </location>
</feature>
<keyword evidence="3" id="KW-0813">Transport</keyword>
<sequence>MLAAMPGQRAAEKPGQASRGPVVVVVGRRHRPQDPSCGPVRGGRWPGGASAEAEARPATARVCVTQAGGLQRQVRVSDGGGCGCGCRGPRTRAEWSVRARKRWGRMTERENAIPERRGAYAQGGMARDKGWWSPPPALQPTGQASAQWPLQCAQCVRLPAPSAATTAPMRSPPTASPASPAPNVEARPAGPQAAQPAAALLASAPAQSAHPSAPAGLLPSFSLHSSPSRLRPSLTLVLNLHGTGSSLVHQSSTTPPRLFPPASSVLPPSPPPPRRRGTLQPKTRTATCAVRPLRYRAWSAQSEVLADALEGAFDPEAATIERRPRPESPTHIDAPRATSRANVATIRYRGLTSHRAPWRLPWAGISPTMSQARRRRPSWSVSLWHPVVCSSDTTLGKLALVPFCNVDGGIWSGRVWELLREEGLTVRDGHVGTACCLTSITRHTLTRTSAINGILAMMAFKKQFATNCGSPAEPEICPKDLSIIVAILSAGTVVGALLAAPAGDSLGRRITLLLSVGVFCIGAICQVCADAVPLLLVGRALAGVGVGAISVLVPLYQSEMAPKWIRGTLVCAYQLSITIGLLAASVINIITSNLTNSSAYRIPLGLQLVPALILTAGLLVLPETPRFLVKKGRKEAAGLSLSRLRRLDITHPALIEELQEIIANHQYELTLGPDTYKDVFVGTPHLGRRTFTGCGLQMLQQLTGINFIMYYSTTFFGGVGVSSPYTKSLIINVINVVSTFPGLLIIESWGRRRLLMIGAVGMATCQLLMASFTTAAGQDLRYVSQTILVVFCSLNIFFFAASWGPVAWVVTSEIYPLKVRAKAMSLSTASNWVLNFGIAYSTPFMVGKGDGSASFGPKVFFIWGAFCIIAVFFVWCMVYETSKISLEQIDEMYERVNHAWNSKAFEPSWSFQQMLHDGWSPSAVPPPEHELQATSSHSTAETTLGDSNSSTITIHHDNENVTPQTNQNKSTPTMANVDFSY</sequence>
<reference evidence="10 11" key="1">
    <citation type="journal article" date="2024" name="Microbiol. Resour. Announc.">
        <title>Genome annotations for the ascomycete fungi Trichoderma harzianum, Trichoderma aggressivum, and Purpureocillium lilacinum.</title>
        <authorList>
            <person name="Beijen E.P.W."/>
            <person name="Ohm R.A."/>
        </authorList>
    </citation>
    <scope>NUCLEOTIDE SEQUENCE [LARGE SCALE GENOMIC DNA]</scope>
    <source>
        <strain evidence="10 11">CBS 150709</strain>
    </source>
</reference>
<feature type="transmembrane region" description="Helical" evidence="8">
    <location>
        <begin position="754"/>
        <end position="775"/>
    </location>
</feature>
<keyword evidence="6 8" id="KW-0472">Membrane</keyword>
<dbReference type="CDD" id="cd17356">
    <property type="entry name" value="MFS_HXT"/>
    <property type="match status" value="1"/>
</dbReference>
<feature type="region of interest" description="Disordered" evidence="7">
    <location>
        <begin position="29"/>
        <end position="53"/>
    </location>
</feature>
<evidence type="ECO:0000256" key="5">
    <source>
        <dbReference type="ARBA" id="ARBA00022989"/>
    </source>
</evidence>
<feature type="transmembrane region" description="Helical" evidence="8">
    <location>
        <begin position="705"/>
        <end position="723"/>
    </location>
</feature>
<dbReference type="PANTHER" id="PTHR48022">
    <property type="entry name" value="PLASTIDIC GLUCOSE TRANSPORTER 4"/>
    <property type="match status" value="1"/>
</dbReference>